<evidence type="ECO:0000256" key="1">
    <source>
        <dbReference type="ARBA" id="ARBA00004377"/>
    </source>
</evidence>
<reference evidence="10 11" key="1">
    <citation type="submission" date="2018-04" db="EMBL/GenBank/DDBJ databases">
        <title>The genome sequence of Caulobacter sp. 744.</title>
        <authorList>
            <person name="Gao J."/>
            <person name="Sun J."/>
        </authorList>
    </citation>
    <scope>NUCLEOTIDE SEQUENCE [LARGE SCALE GENOMIC DNA]</scope>
    <source>
        <strain evidence="10 11">774</strain>
    </source>
</reference>
<dbReference type="EMBL" id="QDKQ01000077">
    <property type="protein sequence ID" value="PVM82310.1"/>
    <property type="molecule type" value="Genomic_DNA"/>
</dbReference>
<dbReference type="GO" id="GO:0015627">
    <property type="term" value="C:type II protein secretion system complex"/>
    <property type="evidence" value="ECO:0007669"/>
    <property type="project" value="InterPro"/>
</dbReference>
<keyword evidence="8" id="KW-1133">Transmembrane helix</keyword>
<evidence type="ECO:0000313" key="10">
    <source>
        <dbReference type="EMBL" id="PVM82310.1"/>
    </source>
</evidence>
<keyword evidence="3" id="KW-0813">Transport</keyword>
<evidence type="ECO:0000256" key="5">
    <source>
        <dbReference type="ARBA" id="ARBA00022519"/>
    </source>
</evidence>
<dbReference type="GO" id="GO:0015628">
    <property type="term" value="P:protein secretion by the type II secretion system"/>
    <property type="evidence" value="ECO:0007669"/>
    <property type="project" value="InterPro"/>
</dbReference>
<evidence type="ECO:0000256" key="7">
    <source>
        <dbReference type="ARBA" id="ARBA00022927"/>
    </source>
</evidence>
<gene>
    <name evidence="10" type="ORF">DDF67_25090</name>
</gene>
<keyword evidence="9" id="KW-0472">Membrane</keyword>
<dbReference type="OrthoDB" id="7189141at2"/>
<keyword evidence="4" id="KW-1003">Cell membrane</keyword>
<organism evidence="10 11">
    <name type="scientific">Caulobacter endophyticus</name>
    <dbReference type="NCBI Taxonomy" id="2172652"/>
    <lineage>
        <taxon>Bacteria</taxon>
        <taxon>Pseudomonadati</taxon>
        <taxon>Pseudomonadota</taxon>
        <taxon>Alphaproteobacteria</taxon>
        <taxon>Caulobacterales</taxon>
        <taxon>Caulobacteraceae</taxon>
        <taxon>Caulobacter</taxon>
    </lineage>
</organism>
<proteinExistence type="inferred from homology"/>
<protein>
    <submittedName>
        <fullName evidence="10">Type II secretion system protein M</fullName>
    </submittedName>
</protein>
<dbReference type="SUPFAM" id="SSF103054">
    <property type="entry name" value="General secretion pathway protein M, EpsM"/>
    <property type="match status" value="1"/>
</dbReference>
<dbReference type="InterPro" id="IPR007690">
    <property type="entry name" value="T2SS_GspM"/>
</dbReference>
<keyword evidence="6" id="KW-0812">Transmembrane</keyword>
<evidence type="ECO:0000256" key="2">
    <source>
        <dbReference type="ARBA" id="ARBA00010637"/>
    </source>
</evidence>
<comment type="caution">
    <text evidence="10">The sequence shown here is derived from an EMBL/GenBank/DDBJ whole genome shotgun (WGS) entry which is preliminary data.</text>
</comment>
<keyword evidence="11" id="KW-1185">Reference proteome</keyword>
<dbReference type="GO" id="GO:0005886">
    <property type="term" value="C:plasma membrane"/>
    <property type="evidence" value="ECO:0007669"/>
    <property type="project" value="UniProtKB-SubCell"/>
</dbReference>
<dbReference type="Proteomes" id="UP000245073">
    <property type="component" value="Unassembled WGS sequence"/>
</dbReference>
<comment type="similarity">
    <text evidence="2">Belongs to the GSP M family.</text>
</comment>
<dbReference type="InterPro" id="IPR023229">
    <property type="entry name" value="T2SS_M_periplasmic_sf"/>
</dbReference>
<evidence type="ECO:0000256" key="6">
    <source>
        <dbReference type="ARBA" id="ARBA00022692"/>
    </source>
</evidence>
<evidence type="ECO:0000313" key="11">
    <source>
        <dbReference type="Proteomes" id="UP000245073"/>
    </source>
</evidence>
<keyword evidence="5" id="KW-0997">Cell inner membrane</keyword>
<accession>A0A2T9JF40</accession>
<evidence type="ECO:0000256" key="3">
    <source>
        <dbReference type="ARBA" id="ARBA00022448"/>
    </source>
</evidence>
<sequence length="137" mass="14333">MLAVMTAAILGVGGLYGVVMPLKRASVDVRERLQDAREQSAALKLASMDGAPAKADARPVAAIVETSAAGLGMPIARKRQESDGAFTIWINAVDARALLPWTALLEREAGLGVAGFTTSRLDNGLVEAEVTFARAAR</sequence>
<evidence type="ECO:0000256" key="9">
    <source>
        <dbReference type="ARBA" id="ARBA00023136"/>
    </source>
</evidence>
<dbReference type="AlphaFoldDB" id="A0A2T9JF40"/>
<keyword evidence="7" id="KW-0653">Protein transport</keyword>
<dbReference type="Gene3D" id="3.30.1360.100">
    <property type="entry name" value="General secretion pathway protein M, EpsM"/>
    <property type="match status" value="1"/>
</dbReference>
<evidence type="ECO:0000256" key="8">
    <source>
        <dbReference type="ARBA" id="ARBA00022989"/>
    </source>
</evidence>
<evidence type="ECO:0000256" key="4">
    <source>
        <dbReference type="ARBA" id="ARBA00022475"/>
    </source>
</evidence>
<comment type="subcellular location">
    <subcellularLocation>
        <location evidence="1">Cell inner membrane</location>
        <topology evidence="1">Single-pass membrane protein</topology>
    </subcellularLocation>
</comment>
<dbReference type="Pfam" id="PF04612">
    <property type="entry name" value="T2SSM"/>
    <property type="match status" value="1"/>
</dbReference>
<name>A0A2T9JF40_9CAUL</name>